<dbReference type="EMBL" id="UINC01127194">
    <property type="protein sequence ID" value="SVD06151.1"/>
    <property type="molecule type" value="Genomic_DNA"/>
</dbReference>
<sequence length="171" mass="18923">MVLTQSNAISEFNLDKLDDQGKSGLTLQGMGDMRLKIKHQLFDSLMLIAGTNFPAGKTSVDPEADEDEVLKHLFDDTLDFQTGRLGEGWAFDIGTAYARQLAGITFGIGANYLYKNTYLRQLLNDPTRKVNYNPGTDISFTSGFSAGSVLQFRSDFTYIIHTRQTIHGTGV</sequence>
<dbReference type="AlphaFoldDB" id="A0A382SB58"/>
<feature type="non-terminal residue" evidence="1">
    <location>
        <position position="171"/>
    </location>
</feature>
<name>A0A382SB58_9ZZZZ</name>
<reference evidence="1" key="1">
    <citation type="submission" date="2018-05" db="EMBL/GenBank/DDBJ databases">
        <authorList>
            <person name="Lanie J.A."/>
            <person name="Ng W.-L."/>
            <person name="Kazmierczak K.M."/>
            <person name="Andrzejewski T.M."/>
            <person name="Davidsen T.M."/>
            <person name="Wayne K.J."/>
            <person name="Tettelin H."/>
            <person name="Glass J.I."/>
            <person name="Rusch D."/>
            <person name="Podicherti R."/>
            <person name="Tsui H.-C.T."/>
            <person name="Winkler M.E."/>
        </authorList>
    </citation>
    <scope>NUCLEOTIDE SEQUENCE</scope>
</reference>
<proteinExistence type="predicted"/>
<evidence type="ECO:0008006" key="2">
    <source>
        <dbReference type="Google" id="ProtNLM"/>
    </source>
</evidence>
<evidence type="ECO:0000313" key="1">
    <source>
        <dbReference type="EMBL" id="SVD06151.1"/>
    </source>
</evidence>
<gene>
    <name evidence="1" type="ORF">METZ01_LOCUS359005</name>
</gene>
<protein>
    <recommendedName>
        <fullName evidence="2">Outer membrane protein beta-barrel domain-containing protein</fullName>
    </recommendedName>
</protein>
<accession>A0A382SB58</accession>
<organism evidence="1">
    <name type="scientific">marine metagenome</name>
    <dbReference type="NCBI Taxonomy" id="408172"/>
    <lineage>
        <taxon>unclassified sequences</taxon>
        <taxon>metagenomes</taxon>
        <taxon>ecological metagenomes</taxon>
    </lineage>
</organism>